<protein>
    <submittedName>
        <fullName evidence="5">Biotin-dependent carboxylase uncharacterized domain-containing protein</fullName>
    </submittedName>
</protein>
<dbReference type="OrthoDB" id="9782422at2"/>
<dbReference type="InterPro" id="IPR003778">
    <property type="entry name" value="CT_A_B"/>
</dbReference>
<accession>A0A1M4UXH5</accession>
<evidence type="ECO:0000256" key="2">
    <source>
        <dbReference type="ARBA" id="ARBA00022801"/>
    </source>
</evidence>
<proteinExistence type="predicted"/>
<dbReference type="AlphaFoldDB" id="A0A1M4UXH5"/>
<keyword evidence="6" id="KW-1185">Reference proteome</keyword>
<dbReference type="PANTHER" id="PTHR43309">
    <property type="entry name" value="5-OXOPROLINASE SUBUNIT C"/>
    <property type="match status" value="1"/>
</dbReference>
<evidence type="ECO:0000313" key="5">
    <source>
        <dbReference type="EMBL" id="SHE61416.1"/>
    </source>
</evidence>
<dbReference type="STRING" id="1122155.SAMN02745158_01026"/>
<evidence type="ECO:0000313" key="6">
    <source>
        <dbReference type="Proteomes" id="UP000184245"/>
    </source>
</evidence>
<dbReference type="SUPFAM" id="SSF50891">
    <property type="entry name" value="Cyclophilin-like"/>
    <property type="match status" value="1"/>
</dbReference>
<evidence type="ECO:0000256" key="1">
    <source>
        <dbReference type="ARBA" id="ARBA00022741"/>
    </source>
</evidence>
<keyword evidence="1" id="KW-0547">Nucleotide-binding</keyword>
<evidence type="ECO:0000256" key="3">
    <source>
        <dbReference type="ARBA" id="ARBA00022840"/>
    </source>
</evidence>
<dbReference type="Pfam" id="PF02626">
    <property type="entry name" value="CT_A_B"/>
    <property type="match status" value="1"/>
</dbReference>
<dbReference type="EMBL" id="FQVI01000003">
    <property type="protein sequence ID" value="SHE61416.1"/>
    <property type="molecule type" value="Genomic_DNA"/>
</dbReference>
<keyword evidence="3" id="KW-0067">ATP-binding</keyword>
<dbReference type="Proteomes" id="UP000184245">
    <property type="component" value="Unassembled WGS sequence"/>
</dbReference>
<feature type="domain" description="Carboxyltransferase" evidence="4">
    <location>
        <begin position="24"/>
        <end position="303"/>
    </location>
</feature>
<dbReference type="RefSeq" id="WP_072849550.1">
    <property type="nucleotide sequence ID" value="NZ_FQVI01000003.1"/>
</dbReference>
<gene>
    <name evidence="5" type="ORF">SAMN02745158_01026</name>
</gene>
<dbReference type="GO" id="GO:0016787">
    <property type="term" value="F:hydrolase activity"/>
    <property type="evidence" value="ECO:0007669"/>
    <property type="project" value="UniProtKB-KW"/>
</dbReference>
<organism evidence="5 6">
    <name type="scientific">Lactonifactor longoviformis DSM 17459</name>
    <dbReference type="NCBI Taxonomy" id="1122155"/>
    <lineage>
        <taxon>Bacteria</taxon>
        <taxon>Bacillati</taxon>
        <taxon>Bacillota</taxon>
        <taxon>Clostridia</taxon>
        <taxon>Eubacteriales</taxon>
        <taxon>Clostridiaceae</taxon>
        <taxon>Lactonifactor</taxon>
    </lineage>
</organism>
<dbReference type="NCBIfam" id="TIGR00724">
    <property type="entry name" value="urea_amlyse_rel"/>
    <property type="match status" value="1"/>
</dbReference>
<evidence type="ECO:0000259" key="4">
    <source>
        <dbReference type="SMART" id="SM00797"/>
    </source>
</evidence>
<dbReference type="SMART" id="SM00797">
    <property type="entry name" value="AHS2"/>
    <property type="match status" value="1"/>
</dbReference>
<dbReference type="InterPro" id="IPR029000">
    <property type="entry name" value="Cyclophilin-like_dom_sf"/>
</dbReference>
<sequence>MSVKILLPGPLTTVQDGGRYGRQSAGIPPAGAMDQEAWETGNYLVGNEQGEAGLEFTLFGGSTQFTEDTVFALTGADMCPRLDGQRVAMNVPHLAPGGSVLHMDMAREGCRTYLAAAGGITVPAVMGSRSTYIKCSMGGYKGRALKAGDILEVGADQKNFEEVKDRKVQQRMFPREIVLRVVEGPQALYFTDKGKKTFYHSAYTISGESDRMGYRLSGGAVESKNGTDIISDPIPLGAVQVPAEGQPIVLLADRQTTGGYAKIAVVCSFDIPRIAQGRPGDLVRFLPVSIEEAQDMLRRYRKELAIMMKK</sequence>
<dbReference type="PANTHER" id="PTHR43309:SF5">
    <property type="entry name" value="5-OXOPROLINASE SUBUNIT C"/>
    <property type="match status" value="1"/>
</dbReference>
<reference evidence="5 6" key="1">
    <citation type="submission" date="2016-11" db="EMBL/GenBank/DDBJ databases">
        <authorList>
            <person name="Jaros S."/>
            <person name="Januszkiewicz K."/>
            <person name="Wedrychowicz H."/>
        </authorList>
    </citation>
    <scope>NUCLEOTIDE SEQUENCE [LARGE SCALE GENOMIC DNA]</scope>
    <source>
        <strain evidence="5 6">DSM 17459</strain>
    </source>
</reference>
<keyword evidence="2" id="KW-0378">Hydrolase</keyword>
<name>A0A1M4UXH5_9CLOT</name>
<dbReference type="GO" id="GO:0005524">
    <property type="term" value="F:ATP binding"/>
    <property type="evidence" value="ECO:0007669"/>
    <property type="project" value="UniProtKB-KW"/>
</dbReference>
<dbReference type="Gene3D" id="2.40.100.10">
    <property type="entry name" value="Cyclophilin-like"/>
    <property type="match status" value="1"/>
</dbReference>
<dbReference type="InterPro" id="IPR052708">
    <property type="entry name" value="PxpC"/>
</dbReference>